<dbReference type="InterPro" id="IPR029055">
    <property type="entry name" value="Ntn_hydrolases_N"/>
</dbReference>
<evidence type="ECO:0000256" key="3">
    <source>
        <dbReference type="ARBA" id="ARBA00022962"/>
    </source>
</evidence>
<name>A0A1S6KZL6_NILLU</name>
<keyword evidence="3" id="KW-0315">Glutamine amidotransferase</keyword>
<dbReference type="InterPro" id="IPR051857">
    <property type="entry name" value="Asn_synthetase_domain"/>
</dbReference>
<dbReference type="InterPro" id="IPR017932">
    <property type="entry name" value="GATase_2_dom"/>
</dbReference>
<dbReference type="InterPro" id="IPR001962">
    <property type="entry name" value="Asn_synthase"/>
</dbReference>
<dbReference type="SUPFAM" id="SSF52402">
    <property type="entry name" value="Adenine nucleotide alpha hydrolases-like"/>
    <property type="match status" value="1"/>
</dbReference>
<dbReference type="PANTHER" id="PTHR45937">
    <property type="entry name" value="ASPARAGINE SYNTHETASE DOMAIN-CONTAINING PROTEIN 1"/>
    <property type="match status" value="1"/>
</dbReference>
<dbReference type="Gene3D" id="3.60.20.10">
    <property type="entry name" value="Glutamine Phosphoribosylpyrophosphate, subunit 1, domain 1"/>
    <property type="match status" value="1"/>
</dbReference>
<dbReference type="Gene3D" id="3.40.50.620">
    <property type="entry name" value="HUPs"/>
    <property type="match status" value="1"/>
</dbReference>
<dbReference type="SUPFAM" id="SSF56235">
    <property type="entry name" value="N-terminal nucleophile aminohydrolases (Ntn hydrolases)"/>
    <property type="match status" value="1"/>
</dbReference>
<reference evidence="5" key="2">
    <citation type="journal article" date="2014" name="Insect Mol. Biol.">
        <title>Constructing the major biosynthesis pathways for amino acids in the brown planthopper, Nilaparvata lugens?Stal (Hemiptera: Delphacidae), based on the transcriptome data.</title>
        <authorList>
            <person name="Wan P.J."/>
            <person name="Yang L."/>
            <person name="Wang W.X."/>
            <person name="Fan J.M."/>
            <person name="Fu Q."/>
            <person name="Li G.Q."/>
        </authorList>
    </citation>
    <scope>NUCLEOTIDE SEQUENCE</scope>
</reference>
<dbReference type="GO" id="GO:0006529">
    <property type="term" value="P:asparagine biosynthetic process"/>
    <property type="evidence" value="ECO:0007669"/>
    <property type="project" value="UniProtKB-KW"/>
</dbReference>
<proteinExistence type="evidence at transcript level"/>
<evidence type="ECO:0000256" key="2">
    <source>
        <dbReference type="ARBA" id="ARBA00022888"/>
    </source>
</evidence>
<protein>
    <submittedName>
        <fullName evidence="5">Putative asparagine synthetase</fullName>
    </submittedName>
</protein>
<dbReference type="Pfam" id="PF13537">
    <property type="entry name" value="GATase_7"/>
    <property type="match status" value="1"/>
</dbReference>
<accession>A0A1S6KZL6</accession>
<dbReference type="InterPro" id="IPR014729">
    <property type="entry name" value="Rossmann-like_a/b/a_fold"/>
</dbReference>
<dbReference type="PANTHER" id="PTHR45937:SF1">
    <property type="entry name" value="ASPARAGINE SYNTHETASE DOMAIN-CONTAINING PROTEIN 1"/>
    <property type="match status" value="1"/>
</dbReference>
<dbReference type="OrthoDB" id="10252281at2759"/>
<dbReference type="GO" id="GO:0004066">
    <property type="term" value="F:asparagine synthase (glutamine-hydrolyzing) activity"/>
    <property type="evidence" value="ECO:0007669"/>
    <property type="project" value="InterPro"/>
</dbReference>
<dbReference type="CDD" id="cd01991">
    <property type="entry name" value="Asn_synthase_B_C"/>
    <property type="match status" value="1"/>
</dbReference>
<organism evidence="5">
    <name type="scientific">Nilaparvata lugens</name>
    <name type="common">Brown planthopper</name>
    <dbReference type="NCBI Taxonomy" id="108931"/>
    <lineage>
        <taxon>Eukaryota</taxon>
        <taxon>Metazoa</taxon>
        <taxon>Ecdysozoa</taxon>
        <taxon>Arthropoda</taxon>
        <taxon>Hexapoda</taxon>
        <taxon>Insecta</taxon>
        <taxon>Pterygota</taxon>
        <taxon>Neoptera</taxon>
        <taxon>Paraneoptera</taxon>
        <taxon>Hemiptera</taxon>
        <taxon>Auchenorrhyncha</taxon>
        <taxon>Fulgoroidea</taxon>
        <taxon>Delphacidae</taxon>
        <taxon>Delphacinae</taxon>
        <taxon>Nilaparvata</taxon>
    </lineage>
</organism>
<keyword evidence="1" id="KW-0028">Amino-acid biosynthesis</keyword>
<dbReference type="EMBL" id="KC223371">
    <property type="protein sequence ID" value="AQT27180.1"/>
    <property type="molecule type" value="mRNA"/>
</dbReference>
<evidence type="ECO:0000313" key="5">
    <source>
        <dbReference type="EMBL" id="AQT27180.1"/>
    </source>
</evidence>
<evidence type="ECO:0000259" key="4">
    <source>
        <dbReference type="PROSITE" id="PS51278"/>
    </source>
</evidence>
<dbReference type="Pfam" id="PF00733">
    <property type="entry name" value="Asn_synthase"/>
    <property type="match status" value="1"/>
</dbReference>
<sequence>MCGIFLYLVKNGDQQTDDSKLNVDSIHELLSNRGPDSRHELKLNICDWSAHFVGHVLHTQGQSICRQPLTNENQGHILLWNGDVFNDSYVTEDECDTTEVFKNMNRDGVLHTVSELTGPFAFIYYNSDEQSVWFGRDVIGRHSLLWSVTADSILITSVAGVKRDFKFTEVPSKGIFKLNLETQSLDFHPWSHSEDFCPQSSENVPIIKKTSVRHFLIDSFANKDTNPQDVEAYTVSTNKNDEFYARLLANSEVLPRVEKFIDILSKSIKVRTEKQPNVCKLCINTRKEFWPRCNHSKLGILFSGGLDSTVLALLADKFVPPEDPIDLFNVAFQNPTKSTVNFSVPDRETGLSSLKELQSLCPKRTWNFVKIDVPFTELMITRVNHISDLIHPLDTVLDDSLGCAVWFAARGSGVLLRDNDFYTSPARVVLLGMGVDELLGGYTRHRSEWRRSQSWEQLGDTLATDVARIGHRNLGRDNRVVSDHGRQPRTPYLDERLVAYVLSLHPSKRCYLSDTLPVGVGDKLLLRLVAWKLGLRNCATLPKRAMQFGSRIANSKEKGSQVCDRL</sequence>
<dbReference type="AlphaFoldDB" id="A0A1S6KZL6"/>
<feature type="domain" description="Glutamine amidotransferase type-2" evidence="4">
    <location>
        <begin position="2"/>
        <end position="181"/>
    </location>
</feature>
<keyword evidence="2" id="KW-0061">Asparagine biosynthesis</keyword>
<reference evidence="5" key="1">
    <citation type="submission" date="2012-11" db="EMBL/GenBank/DDBJ databases">
        <authorList>
            <person name="Lucero-Rivera Y.E."/>
            <person name="Tovar-Ramirez D."/>
        </authorList>
    </citation>
    <scope>NUCLEOTIDE SEQUENCE</scope>
</reference>
<evidence type="ECO:0000256" key="1">
    <source>
        <dbReference type="ARBA" id="ARBA00022605"/>
    </source>
</evidence>
<dbReference type="PROSITE" id="PS51278">
    <property type="entry name" value="GATASE_TYPE_2"/>
    <property type="match status" value="1"/>
</dbReference>